<dbReference type="PRINTS" id="PR00727">
    <property type="entry name" value="LEADERPTASE"/>
</dbReference>
<dbReference type="SUPFAM" id="SSF51306">
    <property type="entry name" value="LexA/Signal peptidase"/>
    <property type="match status" value="1"/>
</dbReference>
<accession>A0A553K325</accession>
<dbReference type="NCBIfam" id="TIGR02227">
    <property type="entry name" value="sigpep_I_bact"/>
    <property type="match status" value="1"/>
</dbReference>
<feature type="domain" description="Peptidase S26" evidence="9">
    <location>
        <begin position="9"/>
        <end position="200"/>
    </location>
</feature>
<keyword evidence="5 7" id="KW-0378">Hydrolase</keyword>
<name>A0A553K325_9ACTN</name>
<dbReference type="Proteomes" id="UP000317638">
    <property type="component" value="Unassembled WGS sequence"/>
</dbReference>
<dbReference type="AlphaFoldDB" id="A0A553K325"/>
<evidence type="ECO:0000256" key="8">
    <source>
        <dbReference type="SAM" id="MobiDB-lite"/>
    </source>
</evidence>
<evidence type="ECO:0000256" key="7">
    <source>
        <dbReference type="RuleBase" id="RU362042"/>
    </source>
</evidence>
<proteinExistence type="inferred from homology"/>
<evidence type="ECO:0000256" key="5">
    <source>
        <dbReference type="ARBA" id="ARBA00022801"/>
    </source>
</evidence>
<keyword evidence="7" id="KW-0472">Membrane</keyword>
<dbReference type="PANTHER" id="PTHR43390:SF1">
    <property type="entry name" value="CHLOROPLAST PROCESSING PEPTIDASE"/>
    <property type="match status" value="1"/>
</dbReference>
<dbReference type="OrthoDB" id="9815782at2"/>
<evidence type="ECO:0000256" key="2">
    <source>
        <dbReference type="ARBA" id="ARBA00004401"/>
    </source>
</evidence>
<protein>
    <recommendedName>
        <fullName evidence="4 7">Signal peptidase I</fullName>
        <ecNumber evidence="4 7">3.4.21.89</ecNumber>
    </recommendedName>
</protein>
<dbReference type="GO" id="GO:0009003">
    <property type="term" value="F:signal peptidase activity"/>
    <property type="evidence" value="ECO:0007669"/>
    <property type="project" value="UniProtKB-EC"/>
</dbReference>
<dbReference type="InterPro" id="IPR036286">
    <property type="entry name" value="LexA/Signal_pep-like_sf"/>
</dbReference>
<sequence length="238" mass="25318">MGWLGEGAIIVVGALVISTLLRGFVAQMFIIPSGSMENTLQINDRVVVAKFGGFQRGDVVVFEDPHNWLPPAQPSDNGFKQALEFIGVLPNSSIEHLIKRVIGMPGDHVQCCDADGRITVNGIALEESAYLYSEAGVQVAPANIPFDIIVPADHVFVLGDHRNQSADSRCRLTVQSQGQPPGMAAFVPTDKVVGAAVAIVAPLDRLSTFSVPETFAGVPDPEQPAPEKPEIIEANPGC</sequence>
<evidence type="ECO:0000256" key="1">
    <source>
        <dbReference type="ARBA" id="ARBA00000677"/>
    </source>
</evidence>
<dbReference type="EMBL" id="VKKG01000002">
    <property type="protein sequence ID" value="TRY19117.1"/>
    <property type="molecule type" value="Genomic_DNA"/>
</dbReference>
<evidence type="ECO:0000259" key="9">
    <source>
        <dbReference type="Pfam" id="PF10502"/>
    </source>
</evidence>
<dbReference type="GO" id="GO:0005886">
    <property type="term" value="C:plasma membrane"/>
    <property type="evidence" value="ECO:0007669"/>
    <property type="project" value="UniProtKB-SubCell"/>
</dbReference>
<dbReference type="Gene3D" id="2.10.109.10">
    <property type="entry name" value="Umud Fragment, subunit A"/>
    <property type="match status" value="1"/>
</dbReference>
<evidence type="ECO:0000313" key="10">
    <source>
        <dbReference type="EMBL" id="TRY19117.1"/>
    </source>
</evidence>
<dbReference type="EC" id="3.4.21.89" evidence="4 7"/>
<keyword evidence="11" id="KW-1185">Reference proteome</keyword>
<comment type="similarity">
    <text evidence="3 7">Belongs to the peptidase S26 family.</text>
</comment>
<evidence type="ECO:0000256" key="4">
    <source>
        <dbReference type="ARBA" id="ARBA00013208"/>
    </source>
</evidence>
<comment type="catalytic activity">
    <reaction evidence="1 7">
        <text>Cleavage of hydrophobic, N-terminal signal or leader sequences from secreted and periplasmic proteins.</text>
        <dbReference type="EC" id="3.4.21.89"/>
    </reaction>
</comment>
<feature type="region of interest" description="Disordered" evidence="8">
    <location>
        <begin position="217"/>
        <end position="238"/>
    </location>
</feature>
<keyword evidence="7" id="KW-0812">Transmembrane</keyword>
<reference evidence="10 11" key="1">
    <citation type="submission" date="2019-07" db="EMBL/GenBank/DDBJ databases">
        <authorList>
            <person name="Zhou L.-Y."/>
        </authorList>
    </citation>
    <scope>NUCLEOTIDE SEQUENCE [LARGE SCALE GENOMIC DNA]</scope>
    <source>
        <strain evidence="10 11">YIM 101269</strain>
    </source>
</reference>
<comment type="caution">
    <text evidence="10">The sequence shown here is derived from an EMBL/GenBank/DDBJ whole genome shotgun (WGS) entry which is preliminary data.</text>
</comment>
<dbReference type="PROSITE" id="PS00761">
    <property type="entry name" value="SPASE_I_3"/>
    <property type="match status" value="1"/>
</dbReference>
<evidence type="ECO:0000313" key="11">
    <source>
        <dbReference type="Proteomes" id="UP000317638"/>
    </source>
</evidence>
<keyword evidence="7" id="KW-1133">Transmembrane helix</keyword>
<evidence type="ECO:0000256" key="6">
    <source>
        <dbReference type="PIRSR" id="PIRSR600223-1"/>
    </source>
</evidence>
<organism evidence="10 11">
    <name type="scientific">Tessaracoccus rhinocerotis</name>
    <dbReference type="NCBI Taxonomy" id="1689449"/>
    <lineage>
        <taxon>Bacteria</taxon>
        <taxon>Bacillati</taxon>
        <taxon>Actinomycetota</taxon>
        <taxon>Actinomycetes</taxon>
        <taxon>Propionibacteriales</taxon>
        <taxon>Propionibacteriaceae</taxon>
        <taxon>Tessaracoccus</taxon>
    </lineage>
</organism>
<dbReference type="GO" id="GO:0006465">
    <property type="term" value="P:signal peptide processing"/>
    <property type="evidence" value="ECO:0007669"/>
    <property type="project" value="InterPro"/>
</dbReference>
<dbReference type="Pfam" id="PF10502">
    <property type="entry name" value="Peptidase_S26"/>
    <property type="match status" value="1"/>
</dbReference>
<keyword evidence="7" id="KW-0645">Protease</keyword>
<dbReference type="InterPro" id="IPR019758">
    <property type="entry name" value="Pept_S26A_signal_pept_1_CS"/>
</dbReference>
<gene>
    <name evidence="10" type="primary">lepB</name>
    <name evidence="10" type="ORF">FOJ82_07970</name>
</gene>
<feature type="transmembrane region" description="Helical" evidence="7">
    <location>
        <begin position="7"/>
        <end position="30"/>
    </location>
</feature>
<dbReference type="CDD" id="cd06530">
    <property type="entry name" value="S26_SPase_I"/>
    <property type="match status" value="1"/>
</dbReference>
<dbReference type="InterPro" id="IPR019533">
    <property type="entry name" value="Peptidase_S26"/>
</dbReference>
<comment type="subcellular location">
    <subcellularLocation>
        <location evidence="2">Cell membrane</location>
        <topology evidence="2">Single-pass type II membrane protein</topology>
    </subcellularLocation>
    <subcellularLocation>
        <location evidence="7">Membrane</location>
        <topology evidence="7">Single-pass type II membrane protein</topology>
    </subcellularLocation>
</comment>
<dbReference type="PANTHER" id="PTHR43390">
    <property type="entry name" value="SIGNAL PEPTIDASE I"/>
    <property type="match status" value="1"/>
</dbReference>
<feature type="active site" evidence="6">
    <location>
        <position position="99"/>
    </location>
</feature>
<feature type="active site" evidence="6">
    <location>
        <position position="35"/>
    </location>
</feature>
<dbReference type="GO" id="GO:0004252">
    <property type="term" value="F:serine-type endopeptidase activity"/>
    <property type="evidence" value="ECO:0007669"/>
    <property type="project" value="InterPro"/>
</dbReference>
<dbReference type="InterPro" id="IPR000223">
    <property type="entry name" value="Pept_S26A_signal_pept_1"/>
</dbReference>
<evidence type="ECO:0000256" key="3">
    <source>
        <dbReference type="ARBA" id="ARBA00009370"/>
    </source>
</evidence>